<evidence type="ECO:0000313" key="1">
    <source>
        <dbReference type="EMBL" id="CAL8111036.1"/>
    </source>
</evidence>
<name>A0ABP1QSR2_9HEXA</name>
<reference evidence="1 2" key="1">
    <citation type="submission" date="2024-08" db="EMBL/GenBank/DDBJ databases">
        <authorList>
            <person name="Cucini C."/>
            <person name="Frati F."/>
        </authorList>
    </citation>
    <scope>NUCLEOTIDE SEQUENCE [LARGE SCALE GENOMIC DNA]</scope>
</reference>
<accession>A0ABP1QSR2</accession>
<dbReference type="Proteomes" id="UP001642540">
    <property type="component" value="Unassembled WGS sequence"/>
</dbReference>
<proteinExistence type="predicted"/>
<comment type="caution">
    <text evidence="1">The sequence shown here is derived from an EMBL/GenBank/DDBJ whole genome shotgun (WGS) entry which is preliminary data.</text>
</comment>
<sequence>MDFQLLSGLLMDKYDSVAKAVSQMKQLKSQTGKRLLEFLSHCSCTGVCEKNHCSLTDVEDCAEIEYKAMVLKPNIAVPYKLSQIREELYAAIIHQLETYFNLDKLKAFQIFDNRRFHAESCSDVEATRLRNNARTNPNINSTVLMPLSQFLNLSARFEHFVINENQTTHSHRHQHQLGDDDELFETICNMYYISNEDCKVLYTEWKSLLAKIMSSGKYVSRNDST</sequence>
<evidence type="ECO:0000313" key="2">
    <source>
        <dbReference type="Proteomes" id="UP001642540"/>
    </source>
</evidence>
<keyword evidence="2" id="KW-1185">Reference proteome</keyword>
<dbReference type="EMBL" id="CAXLJM020000046">
    <property type="protein sequence ID" value="CAL8111036.1"/>
    <property type="molecule type" value="Genomic_DNA"/>
</dbReference>
<gene>
    <name evidence="1" type="ORF">ODALV1_LOCUS14667</name>
</gene>
<organism evidence="1 2">
    <name type="scientific">Orchesella dallaii</name>
    <dbReference type="NCBI Taxonomy" id="48710"/>
    <lineage>
        <taxon>Eukaryota</taxon>
        <taxon>Metazoa</taxon>
        <taxon>Ecdysozoa</taxon>
        <taxon>Arthropoda</taxon>
        <taxon>Hexapoda</taxon>
        <taxon>Collembola</taxon>
        <taxon>Entomobryomorpha</taxon>
        <taxon>Entomobryoidea</taxon>
        <taxon>Orchesellidae</taxon>
        <taxon>Orchesellinae</taxon>
        <taxon>Orchesella</taxon>
    </lineage>
</organism>
<protein>
    <submittedName>
        <fullName evidence="1">Uncharacterized protein</fullName>
    </submittedName>
</protein>